<dbReference type="Pfam" id="PF12767">
    <property type="entry name" value="SAGA-Tad1"/>
    <property type="match status" value="1"/>
</dbReference>
<evidence type="ECO:0000313" key="3">
    <source>
        <dbReference type="Proteomes" id="UP000283269"/>
    </source>
</evidence>
<dbReference type="AlphaFoldDB" id="A0A409XDA4"/>
<dbReference type="InterPro" id="IPR024738">
    <property type="entry name" value="Hfi1/Tada1"/>
</dbReference>
<gene>
    <name evidence="2" type="ORF">CVT25_009475</name>
</gene>
<dbReference type="EMBL" id="NHYD01002045">
    <property type="protein sequence ID" value="PPQ88711.1"/>
    <property type="molecule type" value="Genomic_DNA"/>
</dbReference>
<protein>
    <submittedName>
        <fullName evidence="2">Uncharacterized protein</fullName>
    </submittedName>
</protein>
<dbReference type="STRING" id="93625.A0A409XDA4"/>
<organism evidence="2 3">
    <name type="scientific">Psilocybe cyanescens</name>
    <dbReference type="NCBI Taxonomy" id="93625"/>
    <lineage>
        <taxon>Eukaryota</taxon>
        <taxon>Fungi</taxon>
        <taxon>Dikarya</taxon>
        <taxon>Basidiomycota</taxon>
        <taxon>Agaricomycotina</taxon>
        <taxon>Agaricomycetes</taxon>
        <taxon>Agaricomycetidae</taxon>
        <taxon>Agaricales</taxon>
        <taxon>Agaricineae</taxon>
        <taxon>Strophariaceae</taxon>
        <taxon>Psilocybe</taxon>
    </lineage>
</organism>
<dbReference type="Proteomes" id="UP000283269">
    <property type="component" value="Unassembled WGS sequence"/>
</dbReference>
<keyword evidence="3" id="KW-1185">Reference proteome</keyword>
<name>A0A409XDA4_PSICY</name>
<reference evidence="2 3" key="1">
    <citation type="journal article" date="2018" name="Evol. Lett.">
        <title>Horizontal gene cluster transfer increased hallucinogenic mushroom diversity.</title>
        <authorList>
            <person name="Reynolds H.T."/>
            <person name="Vijayakumar V."/>
            <person name="Gluck-Thaler E."/>
            <person name="Korotkin H.B."/>
            <person name="Matheny P.B."/>
            <person name="Slot J.C."/>
        </authorList>
    </citation>
    <scope>NUCLEOTIDE SEQUENCE [LARGE SCALE GENOMIC DNA]</scope>
    <source>
        <strain evidence="2 3">2631</strain>
    </source>
</reference>
<accession>A0A409XDA4</accession>
<comment type="caution">
    <text evidence="2">The sequence shown here is derived from an EMBL/GenBank/DDBJ whole genome shotgun (WGS) entry which is preliminary data.</text>
</comment>
<proteinExistence type="predicted"/>
<dbReference type="GO" id="GO:0070461">
    <property type="term" value="C:SAGA-type complex"/>
    <property type="evidence" value="ECO:0007669"/>
    <property type="project" value="InterPro"/>
</dbReference>
<sequence length="343" mass="38133">MSLSSTSTLKGQLIKNLGPKAHLYFEALSSFVSGKTSRTEFEESAKQLLTSANLSTLKRPPTPPPPTLPKPPPTKRRRTLLPYQGPNVPDEARTIRSSRIRKWALSVGKRERERIKTLQNAPPSIDPPRPRRELDEIASERGVELLPERNEPPGTRVAIHLHASTRAPTLQHVVDRMKLICAQNNLNDPSRTVSSLMTLACEVSPFLLPIRQPHSHTQFQAKLKQLITHALTLTSTSHAINSIAPTSNSSHHIPGVAHHHFPQKPPVLTSDSFHTLFTISPADLPNKSAAAMRFAISPSSIDDESDDVFVLKDREVRDQRWQIMALLGERSTVRDSLKGKTGR</sequence>
<evidence type="ECO:0000313" key="2">
    <source>
        <dbReference type="EMBL" id="PPQ88711.1"/>
    </source>
</evidence>
<evidence type="ECO:0000256" key="1">
    <source>
        <dbReference type="SAM" id="MobiDB-lite"/>
    </source>
</evidence>
<dbReference type="InParanoid" id="A0A409XDA4"/>
<feature type="region of interest" description="Disordered" evidence="1">
    <location>
        <begin position="51"/>
        <end position="93"/>
    </location>
</feature>
<feature type="compositionally biased region" description="Pro residues" evidence="1">
    <location>
        <begin position="60"/>
        <end position="72"/>
    </location>
</feature>
<dbReference type="OrthoDB" id="10264870at2759"/>